<dbReference type="SUPFAM" id="SSF52172">
    <property type="entry name" value="CheY-like"/>
    <property type="match status" value="1"/>
</dbReference>
<feature type="modified residue" description="4-aspartylphosphate" evidence="1">
    <location>
        <position position="54"/>
    </location>
</feature>
<evidence type="ECO:0000259" key="3">
    <source>
        <dbReference type="PROSITE" id="PS50930"/>
    </source>
</evidence>
<dbReference type="Gene3D" id="2.40.50.1020">
    <property type="entry name" value="LytTr DNA-binding domain"/>
    <property type="match status" value="1"/>
</dbReference>
<evidence type="ECO:0000256" key="1">
    <source>
        <dbReference type="PROSITE-ProRule" id="PRU00169"/>
    </source>
</evidence>
<organism evidence="4 5">
    <name type="scientific">Mucilaginibacter gossypiicola</name>
    <dbReference type="NCBI Taxonomy" id="551995"/>
    <lineage>
        <taxon>Bacteria</taxon>
        <taxon>Pseudomonadati</taxon>
        <taxon>Bacteroidota</taxon>
        <taxon>Sphingobacteriia</taxon>
        <taxon>Sphingobacteriales</taxon>
        <taxon>Sphingobacteriaceae</taxon>
        <taxon>Mucilaginibacter</taxon>
    </lineage>
</organism>
<keyword evidence="1" id="KW-0597">Phosphoprotein</keyword>
<dbReference type="Pfam" id="PF04397">
    <property type="entry name" value="LytTR"/>
    <property type="match status" value="1"/>
</dbReference>
<accession>A0A1H8QYR7</accession>
<dbReference type="Pfam" id="PF00072">
    <property type="entry name" value="Response_reg"/>
    <property type="match status" value="1"/>
</dbReference>
<feature type="domain" description="HTH LytTR-type" evidence="3">
    <location>
        <begin position="133"/>
        <end position="229"/>
    </location>
</feature>
<proteinExistence type="predicted"/>
<dbReference type="SMART" id="SM00448">
    <property type="entry name" value="REC"/>
    <property type="match status" value="1"/>
</dbReference>
<gene>
    <name evidence="4" type="ORF">SAMN05192574_109214</name>
</gene>
<evidence type="ECO:0000313" key="4">
    <source>
        <dbReference type="EMBL" id="SEO59335.1"/>
    </source>
</evidence>
<evidence type="ECO:0000259" key="2">
    <source>
        <dbReference type="PROSITE" id="PS50110"/>
    </source>
</evidence>
<dbReference type="InterPro" id="IPR046947">
    <property type="entry name" value="LytR-like"/>
</dbReference>
<keyword evidence="5" id="KW-1185">Reference proteome</keyword>
<dbReference type="PANTHER" id="PTHR37299:SF1">
    <property type="entry name" value="STAGE 0 SPORULATION PROTEIN A HOMOLOG"/>
    <property type="match status" value="1"/>
</dbReference>
<dbReference type="InterPro" id="IPR001789">
    <property type="entry name" value="Sig_transdc_resp-reg_receiver"/>
</dbReference>
<dbReference type="SMART" id="SM00850">
    <property type="entry name" value="LytTR"/>
    <property type="match status" value="1"/>
</dbReference>
<sequence>MITCIAIDDEPKALEVIERYCHKTSLVDLKATFREPVKAIEFLNREKVDLIFLDINMPDISGMQLVQTLSPRPLIIFTTAYSHYAVESYDLNALDYLLKPITFERFLAAINKAAGVRSSKNGGSKEDEPTVFIKSGPQTYQVNVSEILYLEKDGNYITVHLKDRNILVRENMGDIFDLVPAGDFLRVHKSYVVAIKHITMIEVHQLIINGEKIPIGSTYRDLLRSRLGLK</sequence>
<keyword evidence="4" id="KW-0238">DNA-binding</keyword>
<dbReference type="AlphaFoldDB" id="A0A1H8QYR7"/>
<dbReference type="InterPro" id="IPR007492">
    <property type="entry name" value="LytTR_DNA-bd_dom"/>
</dbReference>
<dbReference type="InterPro" id="IPR011006">
    <property type="entry name" value="CheY-like_superfamily"/>
</dbReference>
<name>A0A1H8QYR7_9SPHI</name>
<feature type="domain" description="Response regulatory" evidence="2">
    <location>
        <begin position="3"/>
        <end position="114"/>
    </location>
</feature>
<dbReference type="EMBL" id="FOCL01000009">
    <property type="protein sequence ID" value="SEO59335.1"/>
    <property type="molecule type" value="Genomic_DNA"/>
</dbReference>
<dbReference type="PANTHER" id="PTHR37299">
    <property type="entry name" value="TRANSCRIPTIONAL REGULATOR-RELATED"/>
    <property type="match status" value="1"/>
</dbReference>
<dbReference type="GO" id="GO:0003677">
    <property type="term" value="F:DNA binding"/>
    <property type="evidence" value="ECO:0007669"/>
    <property type="project" value="UniProtKB-KW"/>
</dbReference>
<evidence type="ECO:0000313" key="5">
    <source>
        <dbReference type="Proteomes" id="UP000198942"/>
    </source>
</evidence>
<reference evidence="5" key="1">
    <citation type="submission" date="2016-10" db="EMBL/GenBank/DDBJ databases">
        <authorList>
            <person name="Varghese N."/>
            <person name="Submissions S."/>
        </authorList>
    </citation>
    <scope>NUCLEOTIDE SEQUENCE [LARGE SCALE GENOMIC DNA]</scope>
    <source>
        <strain evidence="5">Gh-48</strain>
    </source>
</reference>
<dbReference type="GO" id="GO:0000156">
    <property type="term" value="F:phosphorelay response regulator activity"/>
    <property type="evidence" value="ECO:0007669"/>
    <property type="project" value="InterPro"/>
</dbReference>
<dbReference type="Gene3D" id="3.40.50.2300">
    <property type="match status" value="1"/>
</dbReference>
<protein>
    <submittedName>
        <fullName evidence="4">DNA-binding response regulator, LytR/AlgR family</fullName>
    </submittedName>
</protein>
<dbReference type="Proteomes" id="UP000198942">
    <property type="component" value="Unassembled WGS sequence"/>
</dbReference>
<dbReference type="OrthoDB" id="2168082at2"/>
<dbReference type="STRING" id="551995.SAMN05192574_109214"/>
<dbReference type="RefSeq" id="WP_091216927.1">
    <property type="nucleotide sequence ID" value="NZ_FOCL01000009.1"/>
</dbReference>
<dbReference type="PROSITE" id="PS50930">
    <property type="entry name" value="HTH_LYTTR"/>
    <property type="match status" value="1"/>
</dbReference>
<dbReference type="PROSITE" id="PS50110">
    <property type="entry name" value="RESPONSE_REGULATORY"/>
    <property type="match status" value="1"/>
</dbReference>